<name>A0ABV4BY38_9CLOT</name>
<dbReference type="RefSeq" id="WP_369705659.1">
    <property type="nucleotide sequence ID" value="NZ_JBGEWD010000024.1"/>
</dbReference>
<dbReference type="InterPro" id="IPR023210">
    <property type="entry name" value="NADP_OxRdtase_dom"/>
</dbReference>
<dbReference type="Gene3D" id="3.20.20.100">
    <property type="entry name" value="NADP-dependent oxidoreductase domain"/>
    <property type="match status" value="1"/>
</dbReference>
<evidence type="ECO:0000259" key="2">
    <source>
        <dbReference type="Pfam" id="PF00248"/>
    </source>
</evidence>
<dbReference type="SUPFAM" id="SSF51430">
    <property type="entry name" value="NAD(P)-linked oxidoreductase"/>
    <property type="match status" value="1"/>
</dbReference>
<evidence type="ECO:0000313" key="4">
    <source>
        <dbReference type="Proteomes" id="UP001564657"/>
    </source>
</evidence>
<dbReference type="Pfam" id="PF00248">
    <property type="entry name" value="Aldo_ket_red"/>
    <property type="match status" value="1"/>
</dbReference>
<proteinExistence type="predicted"/>
<dbReference type="EMBL" id="JBGEWD010000024">
    <property type="protein sequence ID" value="MEY8001768.1"/>
    <property type="molecule type" value="Genomic_DNA"/>
</dbReference>
<dbReference type="InterPro" id="IPR036812">
    <property type="entry name" value="NAD(P)_OxRdtase_dom_sf"/>
</dbReference>
<keyword evidence="1" id="KW-0560">Oxidoreductase</keyword>
<dbReference type="PANTHER" id="PTHR43625">
    <property type="entry name" value="AFLATOXIN B1 ALDEHYDE REDUCTASE"/>
    <property type="match status" value="1"/>
</dbReference>
<accession>A0ABV4BY38</accession>
<reference evidence="3 4" key="1">
    <citation type="submission" date="2024-08" db="EMBL/GenBank/DDBJ databases">
        <title>Clostridium lapicellarii sp. nov., and Clostridium renhuaiense sp. nov., two species isolated from the mud in a fermentation cellar used for producing sauce-flavour Chinese liquors.</title>
        <authorList>
            <person name="Yang F."/>
            <person name="Wang H."/>
            <person name="Chen L.Q."/>
            <person name="Zhou N."/>
            <person name="Lu J.J."/>
            <person name="Pu X.X."/>
            <person name="Wan B."/>
            <person name="Wang L."/>
            <person name="Liu S.J."/>
        </authorList>
    </citation>
    <scope>NUCLEOTIDE SEQUENCE [LARGE SCALE GENOMIC DNA]</scope>
    <source>
        <strain evidence="3 4">MT-5</strain>
    </source>
</reference>
<evidence type="ECO:0000256" key="1">
    <source>
        <dbReference type="ARBA" id="ARBA00023002"/>
    </source>
</evidence>
<comment type="caution">
    <text evidence="3">The sequence shown here is derived from an EMBL/GenBank/DDBJ whole genome shotgun (WGS) entry which is preliminary data.</text>
</comment>
<dbReference type="PANTHER" id="PTHR43625:SF77">
    <property type="entry name" value="ALDO-KETO REDUCTASE"/>
    <property type="match status" value="1"/>
</dbReference>
<dbReference type="InterPro" id="IPR050791">
    <property type="entry name" value="Aldo-Keto_reductase"/>
</dbReference>
<organism evidence="3 4">
    <name type="scientific">Clostridium moutaii</name>
    <dbReference type="NCBI Taxonomy" id="3240932"/>
    <lineage>
        <taxon>Bacteria</taxon>
        <taxon>Bacillati</taxon>
        <taxon>Bacillota</taxon>
        <taxon>Clostridia</taxon>
        <taxon>Eubacteriales</taxon>
        <taxon>Clostridiaceae</taxon>
        <taxon>Clostridium</taxon>
    </lineage>
</organism>
<feature type="domain" description="NADP-dependent oxidoreductase" evidence="2">
    <location>
        <begin position="9"/>
        <end position="88"/>
    </location>
</feature>
<sequence length="88" mass="10148">MFKSQYNYIDFGPFNPLGNGFLTGTINKDTKFGKGDIRSMLTRFLGENMYTNQILLNLTRKLVEDKNVTLVQIALAWIFAQKPWMVPI</sequence>
<keyword evidence="4" id="KW-1185">Reference proteome</keyword>
<evidence type="ECO:0000313" key="3">
    <source>
        <dbReference type="EMBL" id="MEY8001768.1"/>
    </source>
</evidence>
<gene>
    <name evidence="3" type="ORF">AB8U03_16515</name>
</gene>
<protein>
    <submittedName>
        <fullName evidence="3">Aldo/keto reductase</fullName>
    </submittedName>
</protein>
<dbReference type="Proteomes" id="UP001564657">
    <property type="component" value="Unassembled WGS sequence"/>
</dbReference>